<gene>
    <name evidence="2" type="ORF">GCM10018772_21010</name>
</gene>
<dbReference type="Pfam" id="PF01909">
    <property type="entry name" value="NTP_transf_2"/>
    <property type="match status" value="1"/>
</dbReference>
<reference evidence="2" key="1">
    <citation type="journal article" date="2014" name="Int. J. Syst. Evol. Microbiol.">
        <title>Complete genome sequence of Corynebacterium casei LMG S-19264T (=DSM 44701T), isolated from a smear-ripened cheese.</title>
        <authorList>
            <consortium name="US DOE Joint Genome Institute (JGI-PGF)"/>
            <person name="Walter F."/>
            <person name="Albersmeier A."/>
            <person name="Kalinowski J."/>
            <person name="Ruckert C."/>
        </authorList>
    </citation>
    <scope>NUCLEOTIDE SEQUENCE</scope>
    <source>
        <strain evidence="2">JCM 4477</strain>
    </source>
</reference>
<dbReference type="AlphaFoldDB" id="A0A919DXZ3"/>
<protein>
    <submittedName>
        <fullName evidence="2">Oxalate:formate antiporter</fullName>
    </submittedName>
</protein>
<sequence length="264" mass="29107">MAVPSPHSGFLSEVLPRIRQDARVAGVAVAGSIAGGHPDEYSDVDLIVVVEDEAFDPVMRERLALIGSWTDLVAGFTGEHVGEPRLIITLVGPPLLHVDFTFVRVRDVAERDADPDILWDRDGRLAAALADRPPAAPPLDLQWIEDRFWIWVHYGATKLGRGELFEVIGFLAYLRETVLGPLAARRAGAAPRGVRHLETLAPAEARDLRSTVCGHDRTDAGRALLACVGLYRRWLDDTGAAVERRRHAEELAVRYLHDILARQS</sequence>
<feature type="domain" description="Polymerase nucleotidyl transferase" evidence="1">
    <location>
        <begin position="12"/>
        <end position="74"/>
    </location>
</feature>
<proteinExistence type="predicted"/>
<dbReference type="GO" id="GO:0016779">
    <property type="term" value="F:nucleotidyltransferase activity"/>
    <property type="evidence" value="ECO:0007669"/>
    <property type="project" value="InterPro"/>
</dbReference>
<dbReference type="EMBL" id="BNBI01000004">
    <property type="protein sequence ID" value="GHE96668.1"/>
    <property type="molecule type" value="Genomic_DNA"/>
</dbReference>
<organism evidence="2 3">
    <name type="scientific">Streptomyces fumanus</name>
    <dbReference type="NCBI Taxonomy" id="67302"/>
    <lineage>
        <taxon>Bacteria</taxon>
        <taxon>Bacillati</taxon>
        <taxon>Actinomycetota</taxon>
        <taxon>Actinomycetes</taxon>
        <taxon>Kitasatosporales</taxon>
        <taxon>Streptomycetaceae</taxon>
        <taxon>Streptomyces</taxon>
    </lineage>
</organism>
<dbReference type="Proteomes" id="UP000630718">
    <property type="component" value="Unassembled WGS sequence"/>
</dbReference>
<accession>A0A919DXZ3</accession>
<reference evidence="2" key="2">
    <citation type="submission" date="2020-09" db="EMBL/GenBank/DDBJ databases">
        <authorList>
            <person name="Sun Q."/>
            <person name="Ohkuma M."/>
        </authorList>
    </citation>
    <scope>NUCLEOTIDE SEQUENCE</scope>
    <source>
        <strain evidence="2">JCM 4477</strain>
    </source>
</reference>
<dbReference type="Gene3D" id="3.30.460.10">
    <property type="entry name" value="Beta Polymerase, domain 2"/>
    <property type="match status" value="1"/>
</dbReference>
<evidence type="ECO:0000313" key="3">
    <source>
        <dbReference type="Proteomes" id="UP000630718"/>
    </source>
</evidence>
<evidence type="ECO:0000259" key="1">
    <source>
        <dbReference type="Pfam" id="PF01909"/>
    </source>
</evidence>
<name>A0A919DXZ3_9ACTN</name>
<comment type="caution">
    <text evidence="2">The sequence shown here is derived from an EMBL/GenBank/DDBJ whole genome shotgun (WGS) entry which is preliminary data.</text>
</comment>
<dbReference type="SUPFAM" id="SSF81301">
    <property type="entry name" value="Nucleotidyltransferase"/>
    <property type="match status" value="1"/>
</dbReference>
<keyword evidence="3" id="KW-1185">Reference proteome</keyword>
<dbReference type="InterPro" id="IPR002934">
    <property type="entry name" value="Polymerase_NTP_transf_dom"/>
</dbReference>
<dbReference type="Gene3D" id="1.20.120.330">
    <property type="entry name" value="Nucleotidyltransferases domain 2"/>
    <property type="match status" value="1"/>
</dbReference>
<dbReference type="InterPro" id="IPR043519">
    <property type="entry name" value="NT_sf"/>
</dbReference>
<dbReference type="RefSeq" id="WP_190203902.1">
    <property type="nucleotide sequence ID" value="NZ_BNBI01000004.1"/>
</dbReference>
<dbReference type="CDD" id="cd05403">
    <property type="entry name" value="NT_KNTase_like"/>
    <property type="match status" value="1"/>
</dbReference>
<evidence type="ECO:0000313" key="2">
    <source>
        <dbReference type="EMBL" id="GHE96668.1"/>
    </source>
</evidence>